<comment type="caution">
    <text evidence="2">The sequence shown here is derived from an EMBL/GenBank/DDBJ whole genome shotgun (WGS) entry which is preliminary data.</text>
</comment>
<organism evidence="2 3">
    <name type="scientific">Linnemannia schmuckeri</name>
    <dbReference type="NCBI Taxonomy" id="64567"/>
    <lineage>
        <taxon>Eukaryota</taxon>
        <taxon>Fungi</taxon>
        <taxon>Fungi incertae sedis</taxon>
        <taxon>Mucoromycota</taxon>
        <taxon>Mortierellomycotina</taxon>
        <taxon>Mortierellomycetes</taxon>
        <taxon>Mortierellales</taxon>
        <taxon>Mortierellaceae</taxon>
        <taxon>Linnemannia</taxon>
    </lineage>
</organism>
<dbReference type="EMBL" id="JAAAUQ010002019">
    <property type="protein sequence ID" value="KAF9129094.1"/>
    <property type="molecule type" value="Genomic_DNA"/>
</dbReference>
<dbReference type="Proteomes" id="UP000748756">
    <property type="component" value="Unassembled WGS sequence"/>
</dbReference>
<sequence length="200" mass="21885">MLEGRAPPGLNDDAVKKVKEGCDNTETFKKENLNLLLDTETRQGLYRDSVRKVFKAIWGVAILPYQPQPTLGGAPDDGGPGSSTSTMGAGSAGPTNDAAEEFLQMDEDEIFSMVETEAKAREQKRLRAVTVSLKDIVRQELLNMKTVRESKDESLEGPEKVTTAFAEMVRILREKQEVLANATNELACLGRKTTILGGIQ</sequence>
<evidence type="ECO:0000313" key="3">
    <source>
        <dbReference type="Proteomes" id="UP000748756"/>
    </source>
</evidence>
<evidence type="ECO:0000313" key="2">
    <source>
        <dbReference type="EMBL" id="KAF9129094.1"/>
    </source>
</evidence>
<evidence type="ECO:0000256" key="1">
    <source>
        <dbReference type="SAM" id="MobiDB-lite"/>
    </source>
</evidence>
<feature type="region of interest" description="Disordered" evidence="1">
    <location>
        <begin position="69"/>
        <end position="96"/>
    </location>
</feature>
<proteinExistence type="predicted"/>
<reference evidence="2" key="1">
    <citation type="journal article" date="2020" name="Fungal Divers.">
        <title>Resolving the Mortierellaceae phylogeny through synthesis of multi-gene phylogenetics and phylogenomics.</title>
        <authorList>
            <person name="Vandepol N."/>
            <person name="Liber J."/>
            <person name="Desiro A."/>
            <person name="Na H."/>
            <person name="Kennedy M."/>
            <person name="Barry K."/>
            <person name="Grigoriev I.V."/>
            <person name="Miller A.N."/>
            <person name="O'Donnell K."/>
            <person name="Stajich J.E."/>
            <person name="Bonito G."/>
        </authorList>
    </citation>
    <scope>NUCLEOTIDE SEQUENCE</scope>
    <source>
        <strain evidence="2">NRRL 6426</strain>
    </source>
</reference>
<keyword evidence="3" id="KW-1185">Reference proteome</keyword>
<accession>A0A9P5RFP4</accession>
<dbReference type="AlphaFoldDB" id="A0A9P5RFP4"/>
<dbReference type="OrthoDB" id="2415845at2759"/>
<protein>
    <submittedName>
        <fullName evidence="2">Uncharacterized protein</fullName>
    </submittedName>
</protein>
<feature type="compositionally biased region" description="Low complexity" evidence="1">
    <location>
        <begin position="82"/>
        <end position="95"/>
    </location>
</feature>
<gene>
    <name evidence="2" type="ORF">BG015_004238</name>
</gene>
<name>A0A9P5RFP4_9FUNG</name>